<evidence type="ECO:0000313" key="2">
    <source>
        <dbReference type="Proteomes" id="UP000321533"/>
    </source>
</evidence>
<reference evidence="1 2" key="1">
    <citation type="journal article" date="2016" name="Int. J. Syst. Evol. Microbiol.">
        <title>Panacibacter ginsenosidivorans gen. nov., sp. nov., with ginsenoside converting activity isolated from soil of a ginseng field.</title>
        <authorList>
            <person name="Siddiqi M.Z."/>
            <person name="Muhammad Shafi S."/>
            <person name="Choi K.D."/>
            <person name="Im W.T."/>
        </authorList>
    </citation>
    <scope>NUCLEOTIDE SEQUENCE [LARGE SCALE GENOMIC DNA]</scope>
    <source>
        <strain evidence="1 2">Gsoil1550</strain>
    </source>
</reference>
<gene>
    <name evidence="1" type="ORF">FRZ67_19330</name>
</gene>
<evidence type="ECO:0000313" key="1">
    <source>
        <dbReference type="EMBL" id="QEC69354.1"/>
    </source>
</evidence>
<dbReference type="AlphaFoldDB" id="A0A5B8VD14"/>
<organism evidence="1 2">
    <name type="scientific">Panacibacter ginsenosidivorans</name>
    <dbReference type="NCBI Taxonomy" id="1813871"/>
    <lineage>
        <taxon>Bacteria</taxon>
        <taxon>Pseudomonadati</taxon>
        <taxon>Bacteroidota</taxon>
        <taxon>Chitinophagia</taxon>
        <taxon>Chitinophagales</taxon>
        <taxon>Chitinophagaceae</taxon>
        <taxon>Panacibacter</taxon>
    </lineage>
</organism>
<dbReference type="RefSeq" id="WP_147192231.1">
    <property type="nucleotide sequence ID" value="NZ_CP042435.1"/>
</dbReference>
<proteinExistence type="predicted"/>
<sequence>MDNLINYTEDVIHRNYEEDGCKYCFSIYPEYYSEEEALCITGRKHVVAITPQGTFSFSISLGKAGWVADNSFNNNQNIMVHINAALITGHSVTQN</sequence>
<name>A0A5B8VD14_9BACT</name>
<dbReference type="Proteomes" id="UP000321533">
    <property type="component" value="Chromosome"/>
</dbReference>
<accession>A0A5B8VD14</accession>
<keyword evidence="2" id="KW-1185">Reference proteome</keyword>
<dbReference type="EMBL" id="CP042435">
    <property type="protein sequence ID" value="QEC69354.1"/>
    <property type="molecule type" value="Genomic_DNA"/>
</dbReference>
<dbReference type="KEGG" id="pgin:FRZ67_19330"/>
<protein>
    <submittedName>
        <fullName evidence="1">Uncharacterized protein</fullName>
    </submittedName>
</protein>